<protein>
    <submittedName>
        <fullName evidence="1">SRPBCC family protein</fullName>
    </submittedName>
</protein>
<name>A0A3N0GFB5_9ACTN</name>
<dbReference type="Proteomes" id="UP000279994">
    <property type="component" value="Unassembled WGS sequence"/>
</dbReference>
<gene>
    <name evidence="1" type="ORF">EFL26_23740</name>
</gene>
<dbReference type="RefSeq" id="WP_123225397.1">
    <property type="nucleotide sequence ID" value="NZ_RJSF01000049.1"/>
</dbReference>
<dbReference type="AlphaFoldDB" id="A0A3N0GFB5"/>
<dbReference type="CDD" id="cd07812">
    <property type="entry name" value="SRPBCC"/>
    <property type="match status" value="1"/>
</dbReference>
<evidence type="ECO:0000313" key="1">
    <source>
        <dbReference type="EMBL" id="RNM11157.1"/>
    </source>
</evidence>
<evidence type="ECO:0000313" key="2">
    <source>
        <dbReference type="Proteomes" id="UP000279994"/>
    </source>
</evidence>
<comment type="caution">
    <text evidence="1">The sequence shown here is derived from an EMBL/GenBank/DDBJ whole genome shotgun (WGS) entry which is preliminary data.</text>
</comment>
<dbReference type="Pfam" id="PF10604">
    <property type="entry name" value="Polyketide_cyc2"/>
    <property type="match status" value="1"/>
</dbReference>
<sequence>MRGSVTVRMAASPEVVWDLVSDVTRIGEFSPETFEARWTRGSTGPEVGAHFKGHVRRNGIGPVYWTLCRVTECVPERDFGFVVEMNGQDLNHWRYQLRPVDGGTEVTESFELPATGLLRLYWAILGPLRGRTNERGMRQTLERIRTIAEQSSR</sequence>
<dbReference type="InterPro" id="IPR019587">
    <property type="entry name" value="Polyketide_cyclase/dehydratase"/>
</dbReference>
<dbReference type="Gene3D" id="3.30.530.20">
    <property type="match status" value="1"/>
</dbReference>
<dbReference type="OrthoDB" id="4618973at2"/>
<dbReference type="EMBL" id="RJSF01000049">
    <property type="protein sequence ID" value="RNM11157.1"/>
    <property type="molecule type" value="Genomic_DNA"/>
</dbReference>
<proteinExistence type="predicted"/>
<keyword evidence="2" id="KW-1185">Reference proteome</keyword>
<dbReference type="InterPro" id="IPR023393">
    <property type="entry name" value="START-like_dom_sf"/>
</dbReference>
<organism evidence="1 2">
    <name type="scientific">Nocardioides pocheonensis</name>
    <dbReference type="NCBI Taxonomy" id="661485"/>
    <lineage>
        <taxon>Bacteria</taxon>
        <taxon>Bacillati</taxon>
        <taxon>Actinomycetota</taxon>
        <taxon>Actinomycetes</taxon>
        <taxon>Propionibacteriales</taxon>
        <taxon>Nocardioidaceae</taxon>
        <taxon>Nocardioides</taxon>
    </lineage>
</organism>
<accession>A0A3N0GFB5</accession>
<reference evidence="1 2" key="1">
    <citation type="submission" date="2018-11" db="EMBL/GenBank/DDBJ databases">
        <authorList>
            <person name="Li F."/>
        </authorList>
    </citation>
    <scope>NUCLEOTIDE SEQUENCE [LARGE SCALE GENOMIC DNA]</scope>
    <source>
        <strain evidence="1 2">Gsoil 818</strain>
    </source>
</reference>
<dbReference type="SUPFAM" id="SSF55961">
    <property type="entry name" value="Bet v1-like"/>
    <property type="match status" value="1"/>
</dbReference>